<keyword evidence="2" id="KW-1185">Reference proteome</keyword>
<sequence length="105" mass="11911">MMVPMIVRTWRGWTHAADAEAYESYLMSTGFPGYTATPGNKGVQFTRRDAGDRAEFFLISLWESWDAVRAFAGEDPGKAVFYPEDEAYLVDRELTVDHYEVFASA</sequence>
<dbReference type="GO" id="GO:0004497">
    <property type="term" value="F:monooxygenase activity"/>
    <property type="evidence" value="ECO:0007669"/>
    <property type="project" value="UniProtKB-KW"/>
</dbReference>
<name>A0A918DNL9_9ACTN</name>
<keyword evidence="1" id="KW-0503">Monooxygenase</keyword>
<proteinExistence type="predicted"/>
<evidence type="ECO:0000313" key="1">
    <source>
        <dbReference type="EMBL" id="GGO77113.1"/>
    </source>
</evidence>
<dbReference type="SUPFAM" id="SSF54909">
    <property type="entry name" value="Dimeric alpha+beta barrel"/>
    <property type="match status" value="1"/>
</dbReference>
<dbReference type="AlphaFoldDB" id="A0A918DNL9"/>
<dbReference type="EMBL" id="BMNH01000021">
    <property type="protein sequence ID" value="GGO77113.1"/>
    <property type="molecule type" value="Genomic_DNA"/>
</dbReference>
<dbReference type="Proteomes" id="UP000646523">
    <property type="component" value="Unassembled WGS sequence"/>
</dbReference>
<accession>A0A918DNL9</accession>
<organism evidence="1 2">
    <name type="scientific">Nonomuraea cavernae</name>
    <dbReference type="NCBI Taxonomy" id="2045107"/>
    <lineage>
        <taxon>Bacteria</taxon>
        <taxon>Bacillati</taxon>
        <taxon>Actinomycetota</taxon>
        <taxon>Actinomycetes</taxon>
        <taxon>Streptosporangiales</taxon>
        <taxon>Streptosporangiaceae</taxon>
        <taxon>Nonomuraea</taxon>
    </lineage>
</organism>
<protein>
    <submittedName>
        <fullName evidence="1">Antibiotic biosynthesis monooxygenase</fullName>
    </submittedName>
</protein>
<reference evidence="1" key="2">
    <citation type="submission" date="2020-09" db="EMBL/GenBank/DDBJ databases">
        <authorList>
            <person name="Sun Q."/>
            <person name="Zhou Y."/>
        </authorList>
    </citation>
    <scope>NUCLEOTIDE SEQUENCE</scope>
    <source>
        <strain evidence="1">CGMCC 4.7368</strain>
    </source>
</reference>
<evidence type="ECO:0000313" key="2">
    <source>
        <dbReference type="Proteomes" id="UP000646523"/>
    </source>
</evidence>
<comment type="caution">
    <text evidence="1">The sequence shown here is derived from an EMBL/GenBank/DDBJ whole genome shotgun (WGS) entry which is preliminary data.</text>
</comment>
<dbReference type="InterPro" id="IPR011008">
    <property type="entry name" value="Dimeric_a/b-barrel"/>
</dbReference>
<reference evidence="1" key="1">
    <citation type="journal article" date="2014" name="Int. J. Syst. Evol. Microbiol.">
        <title>Complete genome sequence of Corynebacterium casei LMG S-19264T (=DSM 44701T), isolated from a smear-ripened cheese.</title>
        <authorList>
            <consortium name="US DOE Joint Genome Institute (JGI-PGF)"/>
            <person name="Walter F."/>
            <person name="Albersmeier A."/>
            <person name="Kalinowski J."/>
            <person name="Ruckert C."/>
        </authorList>
    </citation>
    <scope>NUCLEOTIDE SEQUENCE</scope>
    <source>
        <strain evidence="1">CGMCC 4.7368</strain>
    </source>
</reference>
<gene>
    <name evidence="1" type="ORF">GCM10012289_56030</name>
</gene>
<keyword evidence="1" id="KW-0560">Oxidoreductase</keyword>